<dbReference type="GO" id="GO:0052689">
    <property type="term" value="F:carboxylic ester hydrolase activity"/>
    <property type="evidence" value="ECO:0007669"/>
    <property type="project" value="InterPro"/>
</dbReference>
<dbReference type="Gene3D" id="2.60.120.260">
    <property type="entry name" value="Galactose-binding domain-like"/>
    <property type="match status" value="1"/>
</dbReference>
<dbReference type="PANTHER" id="PTHR37834:SF2">
    <property type="entry name" value="ESTERASE, SGNH HYDROLASE-TYPE"/>
    <property type="match status" value="1"/>
</dbReference>
<gene>
    <name evidence="2" type="ORF">BCR32DRAFT_189848</name>
</gene>
<dbReference type="Pfam" id="PF00657">
    <property type="entry name" value="Lipase_GDSL"/>
    <property type="match status" value="1"/>
</dbReference>
<proteinExistence type="predicted"/>
<dbReference type="CDD" id="cd01831">
    <property type="entry name" value="Endoglucanase_E_like"/>
    <property type="match status" value="1"/>
</dbReference>
<protein>
    <recommendedName>
        <fullName evidence="1">Carbohydrate esterase 2 N-terminal domain-containing protein</fullName>
    </recommendedName>
</protein>
<evidence type="ECO:0000313" key="3">
    <source>
        <dbReference type="Proteomes" id="UP000193944"/>
    </source>
</evidence>
<accession>A0A1Y1VUU4</accession>
<feature type="non-terminal residue" evidence="2">
    <location>
        <position position="1"/>
    </location>
</feature>
<comment type="caution">
    <text evidence="2">The sequence shown here is derived from an EMBL/GenBank/DDBJ whole genome shotgun (WGS) entry which is preliminary data.</text>
</comment>
<evidence type="ECO:0000313" key="2">
    <source>
        <dbReference type="EMBL" id="ORX65062.1"/>
    </source>
</evidence>
<dbReference type="InterPro" id="IPR036514">
    <property type="entry name" value="SGNH_hydro_sf"/>
</dbReference>
<sequence>NTISENSPSTNSSAGVNSFKVTRDNVKVFGRAINDANNSYLWFGLTDAGIEYAFTGTTTTITVAADNGAYSSENPARIAIYADGKLDSDVLIKDKTSKFTVTFNSNGRHIVRLIKLSECANGSIRLTEIEADSNKIEPTAAGNKKIEFVGDSITCGYGVDGTEGTFSTKTEDGSKTYAYIAAQSLNADYSMFSFSGFGIISGYSTNGERSKDSTIPPIYDKLGFSYWSQFENDSSITQLKDVKWDPKAFEPDLVVINLGTNDNSYMNSINSADKKASEAEAFTEEYENFISTIRSTHPKAEILCTLGIMGQDLYPQIEKAVSNYKTKTGDTKVNAFKFNVQNTEKNGKGIDWHPAPKSHSEAANELVNEINKLYGW</sequence>
<dbReference type="InterPro" id="IPR052762">
    <property type="entry name" value="PCW_deacetylase/CE"/>
</dbReference>
<feature type="domain" description="Carbohydrate esterase 2 N-terminal" evidence="1">
    <location>
        <begin position="33"/>
        <end position="134"/>
    </location>
</feature>
<dbReference type="Gene3D" id="3.40.50.1110">
    <property type="entry name" value="SGNH hydrolase"/>
    <property type="match status" value="1"/>
</dbReference>
<dbReference type="Proteomes" id="UP000193944">
    <property type="component" value="Unassembled WGS sequence"/>
</dbReference>
<dbReference type="InterPro" id="IPR001087">
    <property type="entry name" value="GDSL"/>
</dbReference>
<name>A0A1Y1VUU4_9FUNG</name>
<dbReference type="SUPFAM" id="SSF52266">
    <property type="entry name" value="SGNH hydrolase"/>
    <property type="match status" value="1"/>
</dbReference>
<dbReference type="OrthoDB" id="426133at2759"/>
<evidence type="ECO:0000259" key="1">
    <source>
        <dbReference type="Pfam" id="PF17996"/>
    </source>
</evidence>
<keyword evidence="3" id="KW-1185">Reference proteome</keyword>
<dbReference type="STRING" id="1754192.A0A1Y1VUU4"/>
<feature type="non-terminal residue" evidence="2">
    <location>
        <position position="376"/>
    </location>
</feature>
<reference evidence="2 3" key="2">
    <citation type="submission" date="2016-08" db="EMBL/GenBank/DDBJ databases">
        <title>Pervasive Adenine N6-methylation of Active Genes in Fungi.</title>
        <authorList>
            <consortium name="DOE Joint Genome Institute"/>
            <person name="Mondo S.J."/>
            <person name="Dannebaum R.O."/>
            <person name="Kuo R.C."/>
            <person name="Labutti K."/>
            <person name="Haridas S."/>
            <person name="Kuo A."/>
            <person name="Salamov A."/>
            <person name="Ahrendt S.R."/>
            <person name="Lipzen A."/>
            <person name="Sullivan W."/>
            <person name="Andreopoulos W.B."/>
            <person name="Clum A."/>
            <person name="Lindquist E."/>
            <person name="Daum C."/>
            <person name="Ramamoorthy G.K."/>
            <person name="Gryganskyi A."/>
            <person name="Culley D."/>
            <person name="Magnuson J.K."/>
            <person name="James T.Y."/>
            <person name="O'Malley M.A."/>
            <person name="Stajich J.E."/>
            <person name="Spatafora J.W."/>
            <person name="Visel A."/>
            <person name="Grigoriev I.V."/>
        </authorList>
    </citation>
    <scope>NUCLEOTIDE SEQUENCE [LARGE SCALE GENOMIC DNA]</scope>
    <source>
        <strain evidence="2 3">S4</strain>
    </source>
</reference>
<dbReference type="AlphaFoldDB" id="A0A1Y1VUU4"/>
<dbReference type="InterPro" id="IPR037461">
    <property type="entry name" value="CtCE2-like_dom"/>
</dbReference>
<reference evidence="2 3" key="1">
    <citation type="submission" date="2016-08" db="EMBL/GenBank/DDBJ databases">
        <title>A Parts List for Fungal Cellulosomes Revealed by Comparative Genomics.</title>
        <authorList>
            <consortium name="DOE Joint Genome Institute"/>
            <person name="Haitjema C.H."/>
            <person name="Gilmore S.P."/>
            <person name="Henske J.K."/>
            <person name="Solomon K.V."/>
            <person name="De Groot R."/>
            <person name="Kuo A."/>
            <person name="Mondo S.J."/>
            <person name="Salamov A.A."/>
            <person name="Labutti K."/>
            <person name="Zhao Z."/>
            <person name="Chiniquy J."/>
            <person name="Barry K."/>
            <person name="Brewer H.M."/>
            <person name="Purvine S.O."/>
            <person name="Wright A.T."/>
            <person name="Boxma B."/>
            <person name="Van Alen T."/>
            <person name="Hackstein J.H."/>
            <person name="Baker S.E."/>
            <person name="Grigoriev I.V."/>
            <person name="O'Malley M.A."/>
        </authorList>
    </citation>
    <scope>NUCLEOTIDE SEQUENCE [LARGE SCALE GENOMIC DNA]</scope>
    <source>
        <strain evidence="2 3">S4</strain>
    </source>
</reference>
<organism evidence="2 3">
    <name type="scientific">Anaeromyces robustus</name>
    <dbReference type="NCBI Taxonomy" id="1754192"/>
    <lineage>
        <taxon>Eukaryota</taxon>
        <taxon>Fungi</taxon>
        <taxon>Fungi incertae sedis</taxon>
        <taxon>Chytridiomycota</taxon>
        <taxon>Chytridiomycota incertae sedis</taxon>
        <taxon>Neocallimastigomycetes</taxon>
        <taxon>Neocallimastigales</taxon>
        <taxon>Neocallimastigaceae</taxon>
        <taxon>Anaeromyces</taxon>
    </lineage>
</organism>
<dbReference type="EMBL" id="MCFG01000481">
    <property type="protein sequence ID" value="ORX65062.1"/>
    <property type="molecule type" value="Genomic_DNA"/>
</dbReference>
<dbReference type="PANTHER" id="PTHR37834">
    <property type="entry name" value="GDSL-LIKE LIPASE/ACYLHYDROLASE DOMAIN PROTEIN (AFU_ORTHOLOGUE AFUA_2G00620)"/>
    <property type="match status" value="1"/>
</dbReference>
<dbReference type="InterPro" id="IPR040794">
    <property type="entry name" value="CE2_N"/>
</dbReference>
<dbReference type="Pfam" id="PF17996">
    <property type="entry name" value="CE2_N"/>
    <property type="match status" value="1"/>
</dbReference>